<evidence type="ECO:0000256" key="1">
    <source>
        <dbReference type="ARBA" id="ARBA00006964"/>
    </source>
</evidence>
<dbReference type="NCBIfam" id="TIGR00486">
    <property type="entry name" value="YbgI_SA1388"/>
    <property type="match status" value="1"/>
</dbReference>
<evidence type="ECO:0000256" key="5">
    <source>
        <dbReference type="PIRNR" id="PIRNR037489"/>
    </source>
</evidence>
<feature type="binding site" evidence="6">
    <location>
        <position position="120"/>
    </location>
    <ligand>
        <name>a divalent metal cation</name>
        <dbReference type="ChEBI" id="CHEBI:60240"/>
        <label>1</label>
    </ligand>
</feature>
<evidence type="ECO:0000313" key="8">
    <source>
        <dbReference type="Proteomes" id="UP000641514"/>
    </source>
</evidence>
<evidence type="ECO:0000256" key="2">
    <source>
        <dbReference type="ARBA" id="ARBA00011643"/>
    </source>
</evidence>
<dbReference type="FunFam" id="3.40.1390.30:FF:000001">
    <property type="entry name" value="GTP cyclohydrolase 1 type 2"/>
    <property type="match status" value="1"/>
</dbReference>
<organism evidence="7 8">
    <name type="scientific">Hoyosella rhizosphaerae</name>
    <dbReference type="NCBI Taxonomy" id="1755582"/>
    <lineage>
        <taxon>Bacteria</taxon>
        <taxon>Bacillati</taxon>
        <taxon>Actinomycetota</taxon>
        <taxon>Actinomycetes</taxon>
        <taxon>Mycobacteriales</taxon>
        <taxon>Hoyosellaceae</taxon>
        <taxon>Hoyosella</taxon>
    </lineage>
</organism>
<evidence type="ECO:0000256" key="4">
    <source>
        <dbReference type="ARBA" id="ARBA00022723"/>
    </source>
</evidence>
<comment type="caution">
    <text evidence="7">The sequence shown here is derived from an EMBL/GenBank/DDBJ whole genome shotgun (WGS) entry which is preliminary data.</text>
</comment>
<reference evidence="7" key="1">
    <citation type="journal article" date="2014" name="Int. J. Syst. Evol. Microbiol.">
        <title>Complete genome sequence of Corynebacterium casei LMG S-19264T (=DSM 44701T), isolated from a smear-ripened cheese.</title>
        <authorList>
            <consortium name="US DOE Joint Genome Institute (JGI-PGF)"/>
            <person name="Walter F."/>
            <person name="Albersmeier A."/>
            <person name="Kalinowski J."/>
            <person name="Ruckert C."/>
        </authorList>
    </citation>
    <scope>NUCLEOTIDE SEQUENCE</scope>
    <source>
        <strain evidence="7">CGMCC 1.15478</strain>
    </source>
</reference>
<dbReference type="InterPro" id="IPR017221">
    <property type="entry name" value="DUF34/NIF3_bac"/>
</dbReference>
<dbReference type="Proteomes" id="UP000641514">
    <property type="component" value="Unassembled WGS sequence"/>
</dbReference>
<dbReference type="Pfam" id="PF01784">
    <property type="entry name" value="DUF34_NIF3"/>
    <property type="match status" value="1"/>
</dbReference>
<comment type="subunit">
    <text evidence="2">Homohexamer.</text>
</comment>
<dbReference type="AlphaFoldDB" id="A0A916UFT8"/>
<dbReference type="Gene3D" id="3.30.70.120">
    <property type="match status" value="1"/>
</dbReference>
<dbReference type="InterPro" id="IPR036069">
    <property type="entry name" value="DUF34/NIF3_sf"/>
</dbReference>
<dbReference type="GO" id="GO:0005737">
    <property type="term" value="C:cytoplasm"/>
    <property type="evidence" value="ECO:0007669"/>
    <property type="project" value="TreeGrafter"/>
</dbReference>
<dbReference type="InterPro" id="IPR015867">
    <property type="entry name" value="N-reg_PII/ATP_PRibTrfase_C"/>
</dbReference>
<dbReference type="SUPFAM" id="SSF102705">
    <property type="entry name" value="NIF3 (NGG1p interacting factor 3)-like"/>
    <property type="match status" value="1"/>
</dbReference>
<dbReference type="PIRSF" id="PIRSF037489">
    <property type="entry name" value="UCP037489_NIF3_YqfO"/>
    <property type="match status" value="1"/>
</dbReference>
<reference evidence="7" key="2">
    <citation type="submission" date="2020-09" db="EMBL/GenBank/DDBJ databases">
        <authorList>
            <person name="Sun Q."/>
            <person name="Zhou Y."/>
        </authorList>
    </citation>
    <scope>NUCLEOTIDE SEQUENCE</scope>
    <source>
        <strain evidence="7">CGMCC 1.15478</strain>
    </source>
</reference>
<dbReference type="EMBL" id="BMJH01000003">
    <property type="protein sequence ID" value="GGC71585.1"/>
    <property type="molecule type" value="Genomic_DNA"/>
</dbReference>
<feature type="binding site" evidence="6">
    <location>
        <position position="82"/>
    </location>
    <ligand>
        <name>a divalent metal cation</name>
        <dbReference type="ChEBI" id="CHEBI:60240"/>
        <label>1</label>
    </ligand>
</feature>
<feature type="binding site" evidence="6">
    <location>
        <position position="353"/>
    </location>
    <ligand>
        <name>a divalent metal cation</name>
        <dbReference type="ChEBI" id="CHEBI:60240"/>
        <label>1</label>
    </ligand>
</feature>
<evidence type="ECO:0000256" key="3">
    <source>
        <dbReference type="ARBA" id="ARBA00022112"/>
    </source>
</evidence>
<comment type="similarity">
    <text evidence="1 5">Belongs to the GTP cyclohydrolase I type 2/NIF3 family.</text>
</comment>
<evidence type="ECO:0000256" key="6">
    <source>
        <dbReference type="PIRSR" id="PIRSR602678-1"/>
    </source>
</evidence>
<feature type="binding site" evidence="6">
    <location>
        <position position="81"/>
    </location>
    <ligand>
        <name>a divalent metal cation</name>
        <dbReference type="ChEBI" id="CHEBI:60240"/>
        <label>1</label>
    </ligand>
</feature>
<feature type="binding site" evidence="6">
    <location>
        <position position="349"/>
    </location>
    <ligand>
        <name>a divalent metal cation</name>
        <dbReference type="ChEBI" id="CHEBI:60240"/>
        <label>1</label>
    </ligand>
</feature>
<accession>A0A916UFT8</accession>
<evidence type="ECO:0000313" key="7">
    <source>
        <dbReference type="EMBL" id="GGC71585.1"/>
    </source>
</evidence>
<name>A0A916UFT8_9ACTN</name>
<proteinExistence type="inferred from homology"/>
<keyword evidence="8" id="KW-1185">Reference proteome</keyword>
<keyword evidence="4 5" id="KW-0479">Metal-binding</keyword>
<dbReference type="Gene3D" id="3.40.1390.30">
    <property type="entry name" value="NIF3 (NGG1p interacting factor 3)-like"/>
    <property type="match status" value="1"/>
</dbReference>
<dbReference type="PANTHER" id="PTHR13799:SF14">
    <property type="entry name" value="GTP CYCLOHYDROLASE 1 TYPE 2 HOMOLOG"/>
    <property type="match status" value="1"/>
</dbReference>
<dbReference type="GO" id="GO:0046872">
    <property type="term" value="F:metal ion binding"/>
    <property type="evidence" value="ECO:0007669"/>
    <property type="project" value="UniProtKB-UniRule"/>
</dbReference>
<dbReference type="PANTHER" id="PTHR13799">
    <property type="entry name" value="NGG1 INTERACTING FACTOR 3"/>
    <property type="match status" value="1"/>
</dbReference>
<sequence>MTGETKHDKAAVNDTATVTVGDVVRSLEVAYPPQLAESWDSVGLVCGNPDDAVTKVLLCVDVTTDVVEEAINWGAELIVAHHPLLLRGVDSVATNTPKGVLLHRLIRAGCALFTAHTNADSADPGVSDALADALGITVEGPIAPKPERPVDKWVVFVPSADTSAVGSALFESGAGSMGDYSECAWSVTGTGQFRPLAGANPTLGTVGDLERVVEDRLEVVAPRNKRDAVRAALRSAHPYEEPAFDVFEHAPLKSCCGLGRVGALPAPETLREFTRRVANALPATTWGVRAAGDPERLIHRVAVCGGAGDSYLAAVSALGVDAYVTSDLRHHPTDEHLRTGGPALIDVSHWASEYPWCAQARSVIDAAFSDHSLETRVCAVRTDPWTVSAHPDES</sequence>
<gene>
    <name evidence="7" type="ORF">GCM10011410_25720</name>
</gene>
<protein>
    <recommendedName>
        <fullName evidence="3 5">GTP cyclohydrolase 1 type 2 homolog</fullName>
    </recommendedName>
</protein>
<dbReference type="InterPro" id="IPR002678">
    <property type="entry name" value="DUF34/NIF3"/>
</dbReference>